<feature type="non-terminal residue" evidence="13">
    <location>
        <position position="113"/>
    </location>
</feature>
<gene>
    <name evidence="13" type="ORF">LCGC14_2912800</name>
</gene>
<evidence type="ECO:0000259" key="12">
    <source>
        <dbReference type="Pfam" id="PF01634"/>
    </source>
</evidence>
<evidence type="ECO:0000256" key="3">
    <source>
        <dbReference type="ARBA" id="ARBA00004667"/>
    </source>
</evidence>
<dbReference type="EMBL" id="LAZR01057683">
    <property type="protein sequence ID" value="KKK71548.1"/>
    <property type="molecule type" value="Genomic_DNA"/>
</dbReference>
<comment type="pathway">
    <text evidence="3">Amino-acid biosynthesis; L-histidine biosynthesis; L-histidine from 5-phospho-alpha-D-ribose 1-diphosphate: step 1/9.</text>
</comment>
<organism evidence="13">
    <name type="scientific">marine sediment metagenome</name>
    <dbReference type="NCBI Taxonomy" id="412755"/>
    <lineage>
        <taxon>unclassified sequences</taxon>
        <taxon>metagenomes</taxon>
        <taxon>ecological metagenomes</taxon>
    </lineage>
</organism>
<dbReference type="InterPro" id="IPR013820">
    <property type="entry name" value="ATP_PRibTrfase_cat"/>
</dbReference>
<keyword evidence="7" id="KW-0328">Glycosyltransferase</keyword>
<proteinExistence type="predicted"/>
<keyword evidence="6" id="KW-0028">Amino-acid biosynthesis</keyword>
<evidence type="ECO:0000256" key="7">
    <source>
        <dbReference type="ARBA" id="ARBA00022676"/>
    </source>
</evidence>
<dbReference type="GO" id="GO:0000105">
    <property type="term" value="P:L-histidine biosynthetic process"/>
    <property type="evidence" value="ECO:0007669"/>
    <property type="project" value="UniProtKB-UniPathway"/>
</dbReference>
<dbReference type="PANTHER" id="PTHR21403">
    <property type="entry name" value="ATP PHOSPHORIBOSYLTRANSFERASE ATP-PRTASE"/>
    <property type="match status" value="1"/>
</dbReference>
<protein>
    <recommendedName>
        <fullName evidence="4">ATP phosphoribosyltransferase</fullName>
        <ecNumber evidence="4">2.4.2.17</ecNumber>
    </recommendedName>
</protein>
<evidence type="ECO:0000256" key="8">
    <source>
        <dbReference type="ARBA" id="ARBA00022679"/>
    </source>
</evidence>
<evidence type="ECO:0000256" key="1">
    <source>
        <dbReference type="ARBA" id="ARBA00000915"/>
    </source>
</evidence>
<dbReference type="GO" id="GO:0005737">
    <property type="term" value="C:cytoplasm"/>
    <property type="evidence" value="ECO:0007669"/>
    <property type="project" value="UniProtKB-SubCell"/>
</dbReference>
<dbReference type="GO" id="GO:0003879">
    <property type="term" value="F:ATP phosphoribosyltransferase activity"/>
    <property type="evidence" value="ECO:0007669"/>
    <property type="project" value="UniProtKB-EC"/>
</dbReference>
<dbReference type="InterPro" id="IPR001348">
    <property type="entry name" value="ATP_PRibTrfase_HisG"/>
</dbReference>
<dbReference type="Pfam" id="PF01634">
    <property type="entry name" value="HisG"/>
    <property type="match status" value="1"/>
</dbReference>
<accession>A0A0F8XRH4</accession>
<name>A0A0F8XRH4_9ZZZZ</name>
<keyword evidence="8" id="KW-0808">Transferase</keyword>
<comment type="subcellular location">
    <subcellularLocation>
        <location evidence="2">Cytoplasm</location>
    </subcellularLocation>
</comment>
<evidence type="ECO:0000256" key="9">
    <source>
        <dbReference type="ARBA" id="ARBA00022741"/>
    </source>
</evidence>
<evidence type="ECO:0000256" key="11">
    <source>
        <dbReference type="ARBA" id="ARBA00023102"/>
    </source>
</evidence>
<evidence type="ECO:0000256" key="5">
    <source>
        <dbReference type="ARBA" id="ARBA00022490"/>
    </source>
</evidence>
<sequence length="113" mass="12634">MSKKVLKLGIPKGSLQKATFALFEKAGFNISGYERSYFPKIDDAEVELTLLRAQEMSRYVAEGVLDAGFTGHDWIVENGSDVHEVCELLYSKATNRPTKWVLAVPNESDIKKP</sequence>
<keyword evidence="9" id="KW-0547">Nucleotide-binding</keyword>
<evidence type="ECO:0000256" key="4">
    <source>
        <dbReference type="ARBA" id="ARBA00011946"/>
    </source>
</evidence>
<keyword evidence="10" id="KW-0067">ATP-binding</keyword>
<evidence type="ECO:0000256" key="6">
    <source>
        <dbReference type="ARBA" id="ARBA00022605"/>
    </source>
</evidence>
<evidence type="ECO:0000256" key="2">
    <source>
        <dbReference type="ARBA" id="ARBA00004496"/>
    </source>
</evidence>
<comment type="caution">
    <text evidence="13">The sequence shown here is derived from an EMBL/GenBank/DDBJ whole genome shotgun (WGS) entry which is preliminary data.</text>
</comment>
<dbReference type="UniPathway" id="UPA00031">
    <property type="reaction ID" value="UER00006"/>
</dbReference>
<dbReference type="SUPFAM" id="SSF53850">
    <property type="entry name" value="Periplasmic binding protein-like II"/>
    <property type="match status" value="1"/>
</dbReference>
<evidence type="ECO:0000256" key="10">
    <source>
        <dbReference type="ARBA" id="ARBA00022840"/>
    </source>
</evidence>
<keyword evidence="5" id="KW-0963">Cytoplasm</keyword>
<comment type="catalytic activity">
    <reaction evidence="1">
        <text>1-(5-phospho-beta-D-ribosyl)-ATP + diphosphate = 5-phospho-alpha-D-ribose 1-diphosphate + ATP</text>
        <dbReference type="Rhea" id="RHEA:18473"/>
        <dbReference type="ChEBI" id="CHEBI:30616"/>
        <dbReference type="ChEBI" id="CHEBI:33019"/>
        <dbReference type="ChEBI" id="CHEBI:58017"/>
        <dbReference type="ChEBI" id="CHEBI:73183"/>
        <dbReference type="EC" id="2.4.2.17"/>
    </reaction>
</comment>
<dbReference type="EC" id="2.4.2.17" evidence="4"/>
<dbReference type="AlphaFoldDB" id="A0A0F8XRH4"/>
<dbReference type="NCBIfam" id="TIGR00070">
    <property type="entry name" value="hisG"/>
    <property type="match status" value="1"/>
</dbReference>
<dbReference type="GO" id="GO:0005524">
    <property type="term" value="F:ATP binding"/>
    <property type="evidence" value="ECO:0007669"/>
    <property type="project" value="UniProtKB-KW"/>
</dbReference>
<dbReference type="PANTHER" id="PTHR21403:SF10">
    <property type="entry name" value="ATP PHOSPHORIBOSYLTRANSFERASE"/>
    <property type="match status" value="1"/>
</dbReference>
<feature type="domain" description="ATP phosphoribosyltransferase catalytic" evidence="12">
    <location>
        <begin position="52"/>
        <end position="112"/>
    </location>
</feature>
<keyword evidence="11" id="KW-0368">Histidine biosynthesis</keyword>
<dbReference type="Gene3D" id="3.40.190.10">
    <property type="entry name" value="Periplasmic binding protein-like II"/>
    <property type="match status" value="1"/>
</dbReference>
<reference evidence="13" key="1">
    <citation type="journal article" date="2015" name="Nature">
        <title>Complex archaea that bridge the gap between prokaryotes and eukaryotes.</title>
        <authorList>
            <person name="Spang A."/>
            <person name="Saw J.H."/>
            <person name="Jorgensen S.L."/>
            <person name="Zaremba-Niedzwiedzka K."/>
            <person name="Martijn J."/>
            <person name="Lind A.E."/>
            <person name="van Eijk R."/>
            <person name="Schleper C."/>
            <person name="Guy L."/>
            <person name="Ettema T.J."/>
        </authorList>
    </citation>
    <scope>NUCLEOTIDE SEQUENCE</scope>
</reference>
<evidence type="ECO:0000313" key="13">
    <source>
        <dbReference type="EMBL" id="KKK71548.1"/>
    </source>
</evidence>